<dbReference type="RefSeq" id="WP_184976298.1">
    <property type="nucleotide sequence ID" value="NZ_JACHIN010000031.1"/>
</dbReference>
<gene>
    <name evidence="2" type="ORF">HNR40_010644</name>
</gene>
<dbReference type="GO" id="GO:0003677">
    <property type="term" value="F:DNA binding"/>
    <property type="evidence" value="ECO:0007669"/>
    <property type="project" value="UniProtKB-KW"/>
</dbReference>
<proteinExistence type="predicted"/>
<dbReference type="Pfam" id="PF13411">
    <property type="entry name" value="MerR_1"/>
    <property type="match status" value="1"/>
</dbReference>
<dbReference type="SMART" id="SM00422">
    <property type="entry name" value="HTH_MERR"/>
    <property type="match status" value="1"/>
</dbReference>
<reference evidence="2 3" key="1">
    <citation type="submission" date="2020-08" db="EMBL/GenBank/DDBJ databases">
        <title>Genomic Encyclopedia of Type Strains, Phase IV (KMG-IV): sequencing the most valuable type-strain genomes for metagenomic binning, comparative biology and taxonomic classification.</title>
        <authorList>
            <person name="Goeker M."/>
        </authorList>
    </citation>
    <scope>NUCLEOTIDE SEQUENCE [LARGE SCALE GENOMIC DNA]</scope>
    <source>
        <strain evidence="2 3">DSM 45385</strain>
    </source>
</reference>
<accession>A0A7W8AHA2</accession>
<dbReference type="InterPro" id="IPR000551">
    <property type="entry name" value="MerR-type_HTH_dom"/>
</dbReference>
<dbReference type="SUPFAM" id="SSF46955">
    <property type="entry name" value="Putative DNA-binding domain"/>
    <property type="match status" value="1"/>
</dbReference>
<organism evidence="2 3">
    <name type="scientific">Nonomuraea endophytica</name>
    <dbReference type="NCBI Taxonomy" id="714136"/>
    <lineage>
        <taxon>Bacteria</taxon>
        <taxon>Bacillati</taxon>
        <taxon>Actinomycetota</taxon>
        <taxon>Actinomycetes</taxon>
        <taxon>Streptosporangiales</taxon>
        <taxon>Streptosporangiaceae</taxon>
        <taxon>Nonomuraea</taxon>
    </lineage>
</organism>
<evidence type="ECO:0000313" key="2">
    <source>
        <dbReference type="EMBL" id="MBB5085130.1"/>
    </source>
</evidence>
<protein>
    <submittedName>
        <fullName evidence="2">DNA-binding transcriptional MerR regulator</fullName>
    </submittedName>
</protein>
<keyword evidence="3" id="KW-1185">Reference proteome</keyword>
<sequence>MTQHVHPAGPALDPPTFAAGAVARRLGLPLSTLRSWNNRYGIGPSDHQPGRHRRYTETDIAALIVMQRLIAQGSPPAAAARAAQDRGPGNVPMDRDLIARLVDAAHRLDSHTTITTICQALHTHGVVDTWQHLCMPALNRVQKRVSGHGDCVDVEHLLSWSITTSLHQAVTAAAGAPVAMLACTAREHHSLPLEALNAALAERGVPALTLGTDVPDQALADAVGRARPKVVVLWSHTPATASLNALQITNGASIMVLAAGPGWAETPLPGRVIAVNDLPQAIGLITEGAQNR</sequence>
<evidence type="ECO:0000259" key="1">
    <source>
        <dbReference type="PROSITE" id="PS50937"/>
    </source>
</evidence>
<dbReference type="Gene3D" id="1.10.1240.10">
    <property type="entry name" value="Methionine synthase domain"/>
    <property type="match status" value="1"/>
</dbReference>
<evidence type="ECO:0000313" key="3">
    <source>
        <dbReference type="Proteomes" id="UP000568380"/>
    </source>
</evidence>
<dbReference type="GO" id="GO:0006355">
    <property type="term" value="P:regulation of DNA-templated transcription"/>
    <property type="evidence" value="ECO:0007669"/>
    <property type="project" value="InterPro"/>
</dbReference>
<comment type="caution">
    <text evidence="2">The sequence shown here is derived from an EMBL/GenBank/DDBJ whole genome shotgun (WGS) entry which is preliminary data.</text>
</comment>
<dbReference type="Proteomes" id="UP000568380">
    <property type="component" value="Unassembled WGS sequence"/>
</dbReference>
<dbReference type="InterPro" id="IPR036594">
    <property type="entry name" value="Meth_synthase_dom"/>
</dbReference>
<dbReference type="PROSITE" id="PS50937">
    <property type="entry name" value="HTH_MERR_2"/>
    <property type="match status" value="1"/>
</dbReference>
<name>A0A7W8AHA2_9ACTN</name>
<feature type="domain" description="HTH merR-type" evidence="1">
    <location>
        <begin position="20"/>
        <end position="85"/>
    </location>
</feature>
<dbReference type="Gene3D" id="1.10.1660.10">
    <property type="match status" value="1"/>
</dbReference>
<dbReference type="Gene3D" id="3.40.50.280">
    <property type="entry name" value="Cobalamin-binding domain"/>
    <property type="match status" value="1"/>
</dbReference>
<dbReference type="AlphaFoldDB" id="A0A7W8AHA2"/>
<dbReference type="InterPro" id="IPR009061">
    <property type="entry name" value="DNA-bd_dom_put_sf"/>
</dbReference>
<keyword evidence="2" id="KW-0238">DNA-binding</keyword>
<dbReference type="EMBL" id="JACHIN010000031">
    <property type="protein sequence ID" value="MBB5085130.1"/>
    <property type="molecule type" value="Genomic_DNA"/>
</dbReference>